<evidence type="ECO:0000313" key="3">
    <source>
        <dbReference type="Proteomes" id="UP000184330"/>
    </source>
</evidence>
<evidence type="ECO:0008006" key="4">
    <source>
        <dbReference type="Google" id="ProtNLM"/>
    </source>
</evidence>
<feature type="chain" id="PRO_5012928028" description="Secreted protein" evidence="1">
    <location>
        <begin position="19"/>
        <end position="75"/>
    </location>
</feature>
<keyword evidence="3" id="KW-1185">Reference proteome</keyword>
<proteinExistence type="predicted"/>
<protein>
    <recommendedName>
        <fullName evidence="4">Secreted protein</fullName>
    </recommendedName>
</protein>
<evidence type="ECO:0000313" key="2">
    <source>
        <dbReference type="EMBL" id="CZR57946.1"/>
    </source>
</evidence>
<sequence length="75" mass="8297">MPSAQYSAFFALAIAVSGSLAPAKQTPFLTTASAQNPHQRTPARLPQHPPSWELRRCLLLSILPSLLWRLLFLEA</sequence>
<accession>A0A1L7WYV0</accession>
<organism evidence="2 3">
    <name type="scientific">Phialocephala subalpina</name>
    <dbReference type="NCBI Taxonomy" id="576137"/>
    <lineage>
        <taxon>Eukaryota</taxon>
        <taxon>Fungi</taxon>
        <taxon>Dikarya</taxon>
        <taxon>Ascomycota</taxon>
        <taxon>Pezizomycotina</taxon>
        <taxon>Leotiomycetes</taxon>
        <taxon>Helotiales</taxon>
        <taxon>Mollisiaceae</taxon>
        <taxon>Phialocephala</taxon>
        <taxon>Phialocephala fortinii species complex</taxon>
    </lineage>
</organism>
<name>A0A1L7WYV0_9HELO</name>
<reference evidence="2 3" key="1">
    <citation type="submission" date="2016-03" db="EMBL/GenBank/DDBJ databases">
        <authorList>
            <person name="Ploux O."/>
        </authorList>
    </citation>
    <scope>NUCLEOTIDE SEQUENCE [LARGE SCALE GENOMIC DNA]</scope>
    <source>
        <strain evidence="2 3">UAMH 11012</strain>
    </source>
</reference>
<dbReference type="Proteomes" id="UP000184330">
    <property type="component" value="Unassembled WGS sequence"/>
</dbReference>
<dbReference type="EMBL" id="FJOG01000011">
    <property type="protein sequence ID" value="CZR57946.1"/>
    <property type="molecule type" value="Genomic_DNA"/>
</dbReference>
<feature type="signal peptide" evidence="1">
    <location>
        <begin position="1"/>
        <end position="18"/>
    </location>
</feature>
<gene>
    <name evidence="2" type="ORF">PAC_07836</name>
</gene>
<dbReference type="AlphaFoldDB" id="A0A1L7WYV0"/>
<keyword evidence="1" id="KW-0732">Signal</keyword>
<evidence type="ECO:0000256" key="1">
    <source>
        <dbReference type="SAM" id="SignalP"/>
    </source>
</evidence>